<evidence type="ECO:0000313" key="4">
    <source>
        <dbReference type="Proteomes" id="UP000272136"/>
    </source>
</evidence>
<dbReference type="RefSeq" id="WP_038895916.1">
    <property type="nucleotide sequence ID" value="NZ_CP033138.1"/>
</dbReference>
<dbReference type="SUPFAM" id="SSF141868">
    <property type="entry name" value="EAL domain-like"/>
    <property type="match status" value="1"/>
</dbReference>
<organism evidence="3 5">
    <name type="scientific">Vibrio owensii</name>
    <dbReference type="NCBI Taxonomy" id="696485"/>
    <lineage>
        <taxon>Bacteria</taxon>
        <taxon>Pseudomonadati</taxon>
        <taxon>Pseudomonadota</taxon>
        <taxon>Gammaproteobacteria</taxon>
        <taxon>Vibrionales</taxon>
        <taxon>Vibrionaceae</taxon>
        <taxon>Vibrio</taxon>
    </lineage>
</organism>
<dbReference type="AlphaFoldDB" id="A0AAP9KDB5"/>
<sequence length="235" mass="27454">MCFLIEDYLNKSNGISLLDINYKLQEIVDIKGNNLGFEVLIDPRTLSKQAAEEVYSTEIKYPHMSRALVARLDRYINRYSDDFKGKHLFINLERSNLCDKYLLCDIVILKKSLEELKANLVVEITERDSCKSCSEIRKGFEFLQKQKVMLAADDYDLDSDFREKELLSGFYQFLKVEHSTEADHYSKVIELSKKTRTKLIIERVETKAARKQIMKNDVTFWGLQGFLYSTVFVNL</sequence>
<dbReference type="PROSITE" id="PS50883">
    <property type="entry name" value="EAL"/>
    <property type="match status" value="1"/>
</dbReference>
<evidence type="ECO:0000259" key="1">
    <source>
        <dbReference type="PROSITE" id="PS50883"/>
    </source>
</evidence>
<gene>
    <name evidence="3" type="ORF">APZ19_26590</name>
    <name evidence="2" type="ORF">D0812_18820</name>
</gene>
<evidence type="ECO:0000313" key="5">
    <source>
        <dbReference type="Proteomes" id="UP000390336"/>
    </source>
</evidence>
<proteinExistence type="predicted"/>
<name>A0AAP9KDB5_9VIBR</name>
<keyword evidence="4" id="KW-1185">Reference proteome</keyword>
<dbReference type="EMBL" id="CP045860">
    <property type="protein sequence ID" value="QGH50633.1"/>
    <property type="molecule type" value="Genomic_DNA"/>
</dbReference>
<reference evidence="3" key="3">
    <citation type="submission" date="2019-11" db="EMBL/GenBank/DDBJ databases">
        <title>Complete genome sequence of Vibrio owensii SH-14 isolated from shrimp with acute hepatopancreatic necrosis diease.</title>
        <authorList>
            <person name="Liang X."/>
            <person name="Wang Y."/>
        </authorList>
    </citation>
    <scope>NUCLEOTIDE SEQUENCE</scope>
    <source>
        <strain evidence="3">SH14</strain>
    </source>
</reference>
<protein>
    <submittedName>
        <fullName evidence="3">EAL domain-containing protein</fullName>
    </submittedName>
</protein>
<reference evidence="2 4" key="2">
    <citation type="submission" date="2018-10" db="EMBL/GenBank/DDBJ databases">
        <title>Whole Genome of Vibrio owensii strain 170502, isolated from Acute Hepatopancreatic Necrosis Disease (AHPND) shrimp.</title>
        <authorList>
            <person name="Yan M."/>
            <person name="Wang X."/>
            <person name="Wang Y."/>
        </authorList>
    </citation>
    <scope>NUCLEOTIDE SEQUENCE [LARGE SCALE GENOMIC DNA]</scope>
    <source>
        <strain evidence="2 4">1700302</strain>
    </source>
</reference>
<accession>A0AAP9KDB5</accession>
<evidence type="ECO:0000313" key="2">
    <source>
        <dbReference type="EMBL" id="AYO16468.1"/>
    </source>
</evidence>
<dbReference type="EMBL" id="CP033138">
    <property type="protein sequence ID" value="AYO16468.1"/>
    <property type="molecule type" value="Genomic_DNA"/>
</dbReference>
<evidence type="ECO:0000313" key="3">
    <source>
        <dbReference type="EMBL" id="QGH50633.1"/>
    </source>
</evidence>
<dbReference type="Gene3D" id="3.20.20.450">
    <property type="entry name" value="EAL domain"/>
    <property type="match status" value="1"/>
</dbReference>
<reference evidence="3 5" key="1">
    <citation type="journal article" date="2015" name="Genome Announc.">
        <title>Draft Genome Sequence of Vibrio owensii Strain SH-14, Which Causes Shrimp Acute Hepatopancreatic Necrosis Disease.</title>
        <authorList>
            <person name="Liu L."/>
            <person name="Xiao J."/>
            <person name="Xia X."/>
            <person name="Pan Y."/>
            <person name="Yan S."/>
            <person name="Wang Y."/>
        </authorList>
    </citation>
    <scope>NUCLEOTIDE SEQUENCE [LARGE SCALE GENOMIC DNA]</scope>
    <source>
        <strain evidence="3 5">SH14</strain>
    </source>
</reference>
<dbReference type="InterPro" id="IPR035919">
    <property type="entry name" value="EAL_sf"/>
</dbReference>
<dbReference type="Proteomes" id="UP000390336">
    <property type="component" value="Chromosome 2"/>
</dbReference>
<dbReference type="Proteomes" id="UP000272136">
    <property type="component" value="Chromosome 2"/>
</dbReference>
<feature type="domain" description="EAL" evidence="1">
    <location>
        <begin position="2"/>
        <end position="235"/>
    </location>
</feature>
<dbReference type="InterPro" id="IPR001633">
    <property type="entry name" value="EAL_dom"/>
</dbReference>